<gene>
    <name evidence="24" type="ORF">SAMN03080599_01197</name>
</gene>
<evidence type="ECO:0000256" key="8">
    <source>
        <dbReference type="ARBA" id="ARBA00022737"/>
    </source>
</evidence>
<feature type="compositionally biased region" description="Polar residues" evidence="22">
    <location>
        <begin position="1"/>
        <end position="15"/>
    </location>
</feature>
<reference evidence="24 25" key="1">
    <citation type="submission" date="2016-10" db="EMBL/GenBank/DDBJ databases">
        <authorList>
            <person name="de Groot N.N."/>
        </authorList>
    </citation>
    <scope>NUCLEOTIDE SEQUENCE [LARGE SCALE GENOMIC DNA]</scope>
    <source>
        <strain evidence="24 25">DSM 2784</strain>
    </source>
</reference>
<dbReference type="NCBIfam" id="TIGR01525">
    <property type="entry name" value="ATPase-IB_hvy"/>
    <property type="match status" value="1"/>
</dbReference>
<keyword evidence="6 21" id="KW-0812">Transmembrane</keyword>
<evidence type="ECO:0000256" key="18">
    <source>
        <dbReference type="ARBA" id="ARBA00029719"/>
    </source>
</evidence>
<proteinExistence type="inferred from homology"/>
<dbReference type="InterPro" id="IPR036412">
    <property type="entry name" value="HAD-like_sf"/>
</dbReference>
<feature type="transmembrane region" description="Helical" evidence="21">
    <location>
        <begin position="190"/>
        <end position="211"/>
    </location>
</feature>
<dbReference type="PROSITE" id="PS50846">
    <property type="entry name" value="HMA_2"/>
    <property type="match status" value="2"/>
</dbReference>
<dbReference type="CDD" id="cd00371">
    <property type="entry name" value="HMA"/>
    <property type="match status" value="2"/>
</dbReference>
<dbReference type="InterPro" id="IPR036163">
    <property type="entry name" value="HMA_dom_sf"/>
</dbReference>
<keyword evidence="12" id="KW-0460">Magnesium</keyword>
<keyword evidence="8" id="KW-0677">Repeat</keyword>
<dbReference type="InterPro" id="IPR023214">
    <property type="entry name" value="HAD_sf"/>
</dbReference>
<comment type="similarity">
    <text evidence="2 21">Belongs to the cation transport ATPase (P-type) (TC 3.A.3) family. Type IB subfamily.</text>
</comment>
<evidence type="ECO:0000256" key="16">
    <source>
        <dbReference type="ARBA" id="ARBA00023065"/>
    </source>
</evidence>
<dbReference type="OrthoDB" id="9813266at2"/>
<evidence type="ECO:0000259" key="23">
    <source>
        <dbReference type="PROSITE" id="PS50846"/>
    </source>
</evidence>
<dbReference type="STRING" id="1120920.SAMN03080599_01197"/>
<dbReference type="GO" id="GO:0005507">
    <property type="term" value="F:copper ion binding"/>
    <property type="evidence" value="ECO:0007669"/>
    <property type="project" value="InterPro"/>
</dbReference>
<evidence type="ECO:0000256" key="9">
    <source>
        <dbReference type="ARBA" id="ARBA00022741"/>
    </source>
</evidence>
<dbReference type="Pfam" id="PF00122">
    <property type="entry name" value="E1-E2_ATPase"/>
    <property type="match status" value="1"/>
</dbReference>
<dbReference type="SFLD" id="SFLDG00002">
    <property type="entry name" value="C1.7:_P-type_atpase_like"/>
    <property type="match status" value="1"/>
</dbReference>
<dbReference type="InterPro" id="IPR023298">
    <property type="entry name" value="ATPase_P-typ_TM_dom_sf"/>
</dbReference>
<dbReference type="NCBIfam" id="TIGR01494">
    <property type="entry name" value="ATPase_P-type"/>
    <property type="match status" value="1"/>
</dbReference>
<dbReference type="InterPro" id="IPR006122">
    <property type="entry name" value="HMA_Cu_ion-bd"/>
</dbReference>
<feature type="transmembrane region" description="Helical" evidence="21">
    <location>
        <begin position="784"/>
        <end position="806"/>
    </location>
</feature>
<dbReference type="InterPro" id="IPR001757">
    <property type="entry name" value="P_typ_ATPase"/>
</dbReference>
<feature type="domain" description="HMA" evidence="23">
    <location>
        <begin position="27"/>
        <end position="93"/>
    </location>
</feature>
<dbReference type="PRINTS" id="PR00943">
    <property type="entry name" value="CUATPASE"/>
</dbReference>
<feature type="transmembrane region" description="Helical" evidence="21">
    <location>
        <begin position="223"/>
        <end position="242"/>
    </location>
</feature>
<dbReference type="InterPro" id="IPR017969">
    <property type="entry name" value="Heavy-metal-associated_CS"/>
</dbReference>
<dbReference type="AlphaFoldDB" id="A0A1G5RVY0"/>
<dbReference type="GO" id="GO:0140581">
    <property type="term" value="F:P-type monovalent copper transporter activity"/>
    <property type="evidence" value="ECO:0007669"/>
    <property type="project" value="UniProtKB-EC"/>
</dbReference>
<dbReference type="SUPFAM" id="SSF81653">
    <property type="entry name" value="Calcium ATPase, transduction domain A"/>
    <property type="match status" value="1"/>
</dbReference>
<dbReference type="InterPro" id="IPR018303">
    <property type="entry name" value="ATPase_P-typ_P_site"/>
</dbReference>
<dbReference type="Gene3D" id="2.70.150.10">
    <property type="entry name" value="Calcium-transporting ATPase, cytoplasmic transduction domain A"/>
    <property type="match status" value="1"/>
</dbReference>
<evidence type="ECO:0000313" key="25">
    <source>
        <dbReference type="Proteomes" id="UP000199208"/>
    </source>
</evidence>
<dbReference type="InterPro" id="IPR059000">
    <property type="entry name" value="ATPase_P-type_domA"/>
</dbReference>
<dbReference type="PANTHER" id="PTHR43520:SF8">
    <property type="entry name" value="P-TYPE CU(+) TRANSPORTER"/>
    <property type="match status" value="1"/>
</dbReference>
<dbReference type="Pfam" id="PF00702">
    <property type="entry name" value="Hydrolase"/>
    <property type="match status" value="1"/>
</dbReference>
<evidence type="ECO:0000256" key="12">
    <source>
        <dbReference type="ARBA" id="ARBA00022842"/>
    </source>
</evidence>
<evidence type="ECO:0000256" key="7">
    <source>
        <dbReference type="ARBA" id="ARBA00022723"/>
    </source>
</evidence>
<feature type="transmembrane region" description="Helical" evidence="21">
    <location>
        <begin position="443"/>
        <end position="465"/>
    </location>
</feature>
<keyword evidence="11 21" id="KW-0067">ATP-binding</keyword>
<dbReference type="Gene3D" id="3.30.70.100">
    <property type="match status" value="2"/>
</dbReference>
<feature type="transmembrane region" description="Helical" evidence="21">
    <location>
        <begin position="262"/>
        <end position="279"/>
    </location>
</feature>
<evidence type="ECO:0000256" key="6">
    <source>
        <dbReference type="ARBA" id="ARBA00022692"/>
    </source>
</evidence>
<evidence type="ECO:0000256" key="20">
    <source>
        <dbReference type="ARBA" id="ARBA00049289"/>
    </source>
</evidence>
<evidence type="ECO:0000256" key="14">
    <source>
        <dbReference type="ARBA" id="ARBA00022989"/>
    </source>
</evidence>
<keyword evidence="14 21" id="KW-1133">Transmembrane helix</keyword>
<dbReference type="InterPro" id="IPR008250">
    <property type="entry name" value="ATPase_P-typ_transduc_dom_A_sf"/>
</dbReference>
<dbReference type="PRINTS" id="PR00942">
    <property type="entry name" value="CUATPASEI"/>
</dbReference>
<dbReference type="EC" id="7.2.2.8" evidence="3"/>
<keyword evidence="13" id="KW-1278">Translocase</keyword>
<keyword evidence="5" id="KW-0813">Transport</keyword>
<dbReference type="SUPFAM" id="SSF56784">
    <property type="entry name" value="HAD-like"/>
    <property type="match status" value="1"/>
</dbReference>
<comment type="subcellular location">
    <subcellularLocation>
        <location evidence="1">Cell membrane</location>
        <topology evidence="1">Multi-pass membrane protein</topology>
    </subcellularLocation>
</comment>
<dbReference type="NCBIfam" id="TIGR00003">
    <property type="entry name" value="copper ion binding protein"/>
    <property type="match status" value="2"/>
</dbReference>
<keyword evidence="9 21" id="KW-0547">Nucleotide-binding</keyword>
<dbReference type="NCBIfam" id="TIGR01511">
    <property type="entry name" value="ATPase-IB1_Cu"/>
    <property type="match status" value="1"/>
</dbReference>
<dbReference type="SUPFAM" id="SSF55008">
    <property type="entry name" value="HMA, heavy metal-associated domain"/>
    <property type="match status" value="2"/>
</dbReference>
<protein>
    <recommendedName>
        <fullName evidence="4">Copper-exporting P-type ATPase</fullName>
        <ecNumber evidence="3">7.2.2.8</ecNumber>
    </recommendedName>
    <alternativeName>
        <fullName evidence="18">Copper-exporting P-type ATPase A</fullName>
    </alternativeName>
    <alternativeName>
        <fullName evidence="19">Cu(+)-exporting ATPase</fullName>
    </alternativeName>
</protein>
<dbReference type="Gene3D" id="3.40.1110.10">
    <property type="entry name" value="Calcium-transporting ATPase, cytoplasmic domain N"/>
    <property type="match status" value="1"/>
</dbReference>
<dbReference type="PRINTS" id="PR00119">
    <property type="entry name" value="CATATPASE"/>
</dbReference>
<keyword evidence="21" id="KW-1003">Cell membrane</keyword>
<dbReference type="GO" id="GO:0016887">
    <property type="term" value="F:ATP hydrolysis activity"/>
    <property type="evidence" value="ECO:0007669"/>
    <property type="project" value="InterPro"/>
</dbReference>
<dbReference type="RefSeq" id="WP_092589985.1">
    <property type="nucleotide sequence ID" value="NZ_FMWL01000004.1"/>
</dbReference>
<dbReference type="InterPro" id="IPR044492">
    <property type="entry name" value="P_typ_ATPase_HD_dom"/>
</dbReference>
<evidence type="ECO:0000256" key="17">
    <source>
        <dbReference type="ARBA" id="ARBA00023136"/>
    </source>
</evidence>
<dbReference type="Proteomes" id="UP000199208">
    <property type="component" value="Unassembled WGS sequence"/>
</dbReference>
<feature type="transmembrane region" description="Helical" evidence="21">
    <location>
        <begin position="471"/>
        <end position="492"/>
    </location>
</feature>
<feature type="domain" description="HMA" evidence="23">
    <location>
        <begin position="99"/>
        <end position="165"/>
    </location>
</feature>
<evidence type="ECO:0000256" key="3">
    <source>
        <dbReference type="ARBA" id="ARBA00012517"/>
    </source>
</evidence>
<keyword evidence="15" id="KW-0186">Copper</keyword>
<dbReference type="EMBL" id="FMWL01000004">
    <property type="protein sequence ID" value="SCZ78295.1"/>
    <property type="molecule type" value="Genomic_DNA"/>
</dbReference>
<keyword evidence="10" id="KW-0187">Copper transport</keyword>
<comment type="catalytic activity">
    <reaction evidence="20">
        <text>Cu(+)(in) + ATP + H2O = Cu(+)(out) + ADP + phosphate + H(+)</text>
        <dbReference type="Rhea" id="RHEA:25792"/>
        <dbReference type="ChEBI" id="CHEBI:15377"/>
        <dbReference type="ChEBI" id="CHEBI:15378"/>
        <dbReference type="ChEBI" id="CHEBI:30616"/>
        <dbReference type="ChEBI" id="CHEBI:43474"/>
        <dbReference type="ChEBI" id="CHEBI:49552"/>
        <dbReference type="ChEBI" id="CHEBI:456216"/>
        <dbReference type="EC" id="7.2.2.8"/>
    </reaction>
</comment>
<name>A0A1G5RVY0_9FIRM</name>
<dbReference type="PROSITE" id="PS00154">
    <property type="entry name" value="ATPASE_E1_E2"/>
    <property type="match status" value="1"/>
</dbReference>
<dbReference type="SFLD" id="SFLDS00003">
    <property type="entry name" value="Haloacid_Dehalogenase"/>
    <property type="match status" value="1"/>
</dbReference>
<keyword evidence="25" id="KW-1185">Reference proteome</keyword>
<dbReference type="InterPro" id="IPR023299">
    <property type="entry name" value="ATPase_P-typ_cyto_dom_N"/>
</dbReference>
<dbReference type="FunFam" id="3.30.70.100:FF:000005">
    <property type="entry name" value="Copper-exporting P-type ATPase A"/>
    <property type="match status" value="2"/>
</dbReference>
<sequence>MSESKLNSQTTTLQTKAPEPQKSTKDKRLTFDVDGMTCASCSAAVEKAAKKLPGVEMAAVNLMTNQLTITYEDAPPSEADIIKAIEKAGYDAKPHRDEKEVVIPVDGMTCASCSAAVERTVKKLPGVMSVSVNLATNKAAVKYDGNLLRLSEIKKAIEKAGYTPKEIERQSAEALLDDQQQAMNRQWWRFRIAIGFAAALFYLAMGHMLGWPIPAALHPMHQPLRFALVQVVLLIPIVAAGYKFYTVGFRTLFSGHPNMDSLIAVGTTAAIVYSGYHTWLIANGDLSHTDLYYETAGVIIALIMLGKTLEQRSKGRTSEAIQKLMGLQPKEATVLFPNGPISIPIDEVAVGDLVLVKPGEKIPVDGVIADGVSAVDESMLTGESLPVEKKEGDRVIGASVNKNGALKVMTERVGRDTTLSKIVGLVEQAQATKAPIAKMADIISGYFVPVVIGLSILAGLLWYIGTRDVSFSLRIFISILVIACPCALGLATPTAIMVGTGRGADQGILIKSGVALETAHKVSAIILDKTGTITEGRPSVTDLYTVNGWTTSKILSLAAAVESMSEHPLAEAIVRKAKAEGLTWTEATAFKSVTGGGVSGQADGYNLLIGNRRHLEGTVLSEDVLKAADQFSELGATPVFAVIDDQVAGVIAIADPVKATSKAAIAKLHDLGIKVAMLTGDNAKTAKAIAAQVGLDRVMAEVLPEDKAGEVKKLQSEGHVVAMVGDGINDAPALAQADVGIAIGSGTDIAMESADIVLMKDDLQDAVSAIALSKATIRNIKQNLFWAFAYNTAGIPVAAGLLYLFGGPLLNPMIAAAAMAFSSVSVVTNALRLKTIKL</sequence>
<dbReference type="GO" id="GO:0005886">
    <property type="term" value="C:plasma membrane"/>
    <property type="evidence" value="ECO:0007669"/>
    <property type="project" value="UniProtKB-SubCell"/>
</dbReference>
<dbReference type="FunFam" id="2.70.150.10:FF:000002">
    <property type="entry name" value="Copper-transporting ATPase 1, putative"/>
    <property type="match status" value="1"/>
</dbReference>
<dbReference type="Gene3D" id="3.40.50.1000">
    <property type="entry name" value="HAD superfamily/HAD-like"/>
    <property type="match status" value="1"/>
</dbReference>
<dbReference type="GO" id="GO:0055070">
    <property type="term" value="P:copper ion homeostasis"/>
    <property type="evidence" value="ECO:0007669"/>
    <property type="project" value="TreeGrafter"/>
</dbReference>
<evidence type="ECO:0000256" key="2">
    <source>
        <dbReference type="ARBA" id="ARBA00006024"/>
    </source>
</evidence>
<dbReference type="SFLD" id="SFLDF00027">
    <property type="entry name" value="p-type_atpase"/>
    <property type="match status" value="1"/>
</dbReference>
<dbReference type="InterPro" id="IPR006121">
    <property type="entry name" value="HMA_dom"/>
</dbReference>
<dbReference type="GO" id="GO:0043682">
    <property type="term" value="F:P-type divalent copper transporter activity"/>
    <property type="evidence" value="ECO:0007669"/>
    <property type="project" value="TreeGrafter"/>
</dbReference>
<evidence type="ECO:0000256" key="5">
    <source>
        <dbReference type="ARBA" id="ARBA00022448"/>
    </source>
</evidence>
<evidence type="ECO:0000256" key="13">
    <source>
        <dbReference type="ARBA" id="ARBA00022967"/>
    </source>
</evidence>
<keyword evidence="16" id="KW-0406">Ion transport</keyword>
<evidence type="ECO:0000313" key="24">
    <source>
        <dbReference type="EMBL" id="SCZ78295.1"/>
    </source>
</evidence>
<evidence type="ECO:0000256" key="22">
    <source>
        <dbReference type="SAM" id="MobiDB-lite"/>
    </source>
</evidence>
<evidence type="ECO:0000256" key="4">
    <source>
        <dbReference type="ARBA" id="ARBA00015102"/>
    </source>
</evidence>
<evidence type="ECO:0000256" key="1">
    <source>
        <dbReference type="ARBA" id="ARBA00004651"/>
    </source>
</evidence>
<evidence type="ECO:0000256" key="15">
    <source>
        <dbReference type="ARBA" id="ARBA00023008"/>
    </source>
</evidence>
<accession>A0A1G5RVY0</accession>
<evidence type="ECO:0000256" key="11">
    <source>
        <dbReference type="ARBA" id="ARBA00022840"/>
    </source>
</evidence>
<dbReference type="SUPFAM" id="SSF81665">
    <property type="entry name" value="Calcium ATPase, transmembrane domain M"/>
    <property type="match status" value="1"/>
</dbReference>
<dbReference type="PANTHER" id="PTHR43520">
    <property type="entry name" value="ATP7, ISOFORM B"/>
    <property type="match status" value="1"/>
</dbReference>
<dbReference type="GO" id="GO:0005524">
    <property type="term" value="F:ATP binding"/>
    <property type="evidence" value="ECO:0007669"/>
    <property type="project" value="UniProtKB-UniRule"/>
</dbReference>
<evidence type="ECO:0000256" key="10">
    <source>
        <dbReference type="ARBA" id="ARBA00022796"/>
    </source>
</evidence>
<dbReference type="InterPro" id="IPR027256">
    <property type="entry name" value="P-typ_ATPase_IB"/>
</dbReference>
<evidence type="ECO:0000256" key="19">
    <source>
        <dbReference type="ARBA" id="ARBA00033239"/>
    </source>
</evidence>
<feature type="region of interest" description="Disordered" evidence="22">
    <location>
        <begin position="1"/>
        <end position="27"/>
    </location>
</feature>
<feature type="transmembrane region" description="Helical" evidence="21">
    <location>
        <begin position="812"/>
        <end position="831"/>
    </location>
</feature>
<organism evidence="24 25">
    <name type="scientific">Acidaminobacter hydrogenoformans DSM 2784</name>
    <dbReference type="NCBI Taxonomy" id="1120920"/>
    <lineage>
        <taxon>Bacteria</taxon>
        <taxon>Bacillati</taxon>
        <taxon>Bacillota</taxon>
        <taxon>Clostridia</taxon>
        <taxon>Peptostreptococcales</taxon>
        <taxon>Acidaminobacteraceae</taxon>
        <taxon>Acidaminobacter</taxon>
    </lineage>
</organism>
<keyword evidence="17 21" id="KW-0472">Membrane</keyword>
<dbReference type="CDD" id="cd02094">
    <property type="entry name" value="P-type_ATPase_Cu-like"/>
    <property type="match status" value="1"/>
</dbReference>
<feature type="transmembrane region" description="Helical" evidence="21">
    <location>
        <begin position="291"/>
        <end position="309"/>
    </location>
</feature>
<keyword evidence="7 21" id="KW-0479">Metal-binding</keyword>
<dbReference type="Pfam" id="PF00403">
    <property type="entry name" value="HMA"/>
    <property type="match status" value="2"/>
</dbReference>
<evidence type="ECO:0000256" key="21">
    <source>
        <dbReference type="RuleBase" id="RU362081"/>
    </source>
</evidence>
<dbReference type="PROSITE" id="PS01047">
    <property type="entry name" value="HMA_1"/>
    <property type="match status" value="1"/>
</dbReference>